<evidence type="ECO:0000256" key="2">
    <source>
        <dbReference type="ARBA" id="ARBA00022656"/>
    </source>
</evidence>
<dbReference type="InterPro" id="IPR005639">
    <property type="entry name" value="Pest_crys_dom_I"/>
</dbReference>
<dbReference type="RefSeq" id="WP_044306828.1">
    <property type="nucleotide sequence ID" value="NZ_NTRM01000032.1"/>
</dbReference>
<evidence type="ECO:0000313" key="9">
    <source>
        <dbReference type="EMBL" id="PEX45917.1"/>
    </source>
</evidence>
<dbReference type="PANTHER" id="PTHR37003:SF2">
    <property type="entry name" value="PESTICIDAL CRYSTAL PROTEIN N-TERMINAL DOMAIN-CONTAINING PROTEIN"/>
    <property type="match status" value="1"/>
</dbReference>
<evidence type="ECO:0000259" key="8">
    <source>
        <dbReference type="Pfam" id="PF03945"/>
    </source>
</evidence>
<evidence type="ECO:0000256" key="6">
    <source>
        <dbReference type="ARBA" id="ARBA00029653"/>
    </source>
</evidence>
<evidence type="ECO:0000256" key="1">
    <source>
        <dbReference type="ARBA" id="ARBA00007819"/>
    </source>
</evidence>
<name>A0ABD6SGY8_BACTU</name>
<comment type="caution">
    <text evidence="9">The sequence shown here is derived from an EMBL/GenBank/DDBJ whole genome shotgun (WGS) entry which is preliminary data.</text>
</comment>
<dbReference type="AlphaFoldDB" id="A0ABD6SGY8"/>
<dbReference type="Proteomes" id="UP000220502">
    <property type="component" value="Unassembled WGS sequence"/>
</dbReference>
<evidence type="ECO:0000256" key="7">
    <source>
        <dbReference type="PROSITE-ProRule" id="PRU00591"/>
    </source>
</evidence>
<dbReference type="GO" id="GO:0090729">
    <property type="term" value="F:toxin activity"/>
    <property type="evidence" value="ECO:0007669"/>
    <property type="project" value="UniProtKB-KW"/>
</dbReference>
<evidence type="ECO:0000256" key="5">
    <source>
        <dbReference type="ARBA" id="ARBA00023026"/>
    </source>
</evidence>
<dbReference type="Gene3D" id="2.10.270.20">
    <property type="match status" value="1"/>
</dbReference>
<proteinExistence type="inferred from homology"/>
<feature type="domain" description="Pesticidal crystal protein" evidence="8">
    <location>
        <begin position="83"/>
        <end position="270"/>
    </location>
</feature>
<dbReference type="InterPro" id="IPR038979">
    <property type="entry name" value="Pest_crys"/>
</dbReference>
<dbReference type="Gene3D" id="2.20.120.10">
    <property type="entry name" value="Multimodular pneumococcal cell wall endolysin, domain 3"/>
    <property type="match status" value="1"/>
</dbReference>
<dbReference type="SUPFAM" id="SSF56849">
    <property type="entry name" value="delta-Endotoxin (insectocide), N-terminal domain"/>
    <property type="match status" value="1"/>
</dbReference>
<dbReference type="SUPFAM" id="SSF69360">
    <property type="entry name" value="Cell wall binding repeat"/>
    <property type="match status" value="1"/>
</dbReference>
<dbReference type="InterPro" id="IPR036716">
    <property type="entry name" value="Pest_crys_N_sf"/>
</dbReference>
<reference evidence="9 10" key="1">
    <citation type="submission" date="2017-09" db="EMBL/GenBank/DDBJ databases">
        <title>Large-scale bioinformatics analysis of Bacillus genomes uncovers conserved roles of natural products in bacterial physiology.</title>
        <authorList>
            <consortium name="Agbiome Team Llc"/>
            <person name="Bleich R.M."/>
            <person name="Kirk G.J."/>
            <person name="Santa Maria K.C."/>
            <person name="Allen S.E."/>
            <person name="Farag S."/>
            <person name="Shank E.A."/>
            <person name="Bowers A."/>
        </authorList>
    </citation>
    <scope>NUCLEOTIDE SEQUENCE [LARGE SCALE GENOMIC DNA]</scope>
    <source>
        <strain evidence="9 10">AFS007900</strain>
    </source>
</reference>
<protein>
    <recommendedName>
        <fullName evidence="6">Crystaline entomocidal protoxin</fullName>
    </recommendedName>
</protein>
<comment type="similarity">
    <text evidence="1">Belongs to the delta endotoxin family.</text>
</comment>
<accession>A0ABD6SGY8</accession>
<evidence type="ECO:0000256" key="4">
    <source>
        <dbReference type="ARBA" id="ARBA00022969"/>
    </source>
</evidence>
<dbReference type="Pfam" id="PF01473">
    <property type="entry name" value="Choline_bind_1"/>
    <property type="match status" value="3"/>
</dbReference>
<sequence length="487" mass="55612">MEHTYEIQESISQPLGAGGGSDPVVDVIEILADESIRLLNEHAFDSTIAKTITSLGGKALKDLYKDAHKNEVSWNNTFKNLTVAVTALIPYGGSFVSAMIGVIWPDEVIDNDNQATNIMDQFADLMNEKIENYDRQSIKVALKALQHELKLLDASLNGKSISESYYGSDSPEEHNRSRARIIHSKFKDLILQCSKEGYEEPELPLYTAVATTHILFLRCIEKHGLGPRLQFHNSSYNEFMKDLKEFPDKYIKHIKETYPQGSSKLSKEPTLVPKYYAETKGNKAFWMAVKRNTLIPQQNGKWYYLDQDGKMRTGWVKTGGFIMDDHGQLEMHQPDAYYYFSPNNIDKGQMVIGWFTDADGRTYYLTPEETQKFYKGQMVEEFVEIGKGKWFYFNPLDISRLAPNGYDNLPEAGKNMLKDTFGITKSVLRGEQRTEWVHYNGEWYYCSPEKNNRFDKGQMVTGEVAIKNSAGNIKTYHFNNDGVCTNP</sequence>
<keyword evidence="5" id="KW-0843">Virulence</keyword>
<dbReference type="PANTHER" id="PTHR37003">
    <property type="entry name" value="ENDOTOXIN_N DOMAIN-CONTAINING PROTEIN-RELATED"/>
    <property type="match status" value="1"/>
</dbReference>
<feature type="repeat" description="Cell wall-binding" evidence="7">
    <location>
        <begin position="291"/>
        <end position="311"/>
    </location>
</feature>
<organism evidence="9 10">
    <name type="scientific">Bacillus thuringiensis</name>
    <dbReference type="NCBI Taxonomy" id="1428"/>
    <lineage>
        <taxon>Bacteria</taxon>
        <taxon>Bacillati</taxon>
        <taxon>Bacillota</taxon>
        <taxon>Bacilli</taxon>
        <taxon>Bacillales</taxon>
        <taxon>Bacillaceae</taxon>
        <taxon>Bacillus</taxon>
        <taxon>Bacillus cereus group</taxon>
    </lineage>
</organism>
<dbReference type="EMBL" id="NTXF01000036">
    <property type="protein sequence ID" value="PEX45917.1"/>
    <property type="molecule type" value="Genomic_DNA"/>
</dbReference>
<keyword evidence="3" id="KW-0677">Repeat</keyword>
<dbReference type="PROSITE" id="PS51170">
    <property type="entry name" value="CW"/>
    <property type="match status" value="1"/>
</dbReference>
<keyword evidence="2" id="KW-0800">Toxin</keyword>
<dbReference type="InterPro" id="IPR018337">
    <property type="entry name" value="Cell_wall/Cho-bd_repeat"/>
</dbReference>
<dbReference type="GO" id="GO:0030435">
    <property type="term" value="P:sporulation resulting in formation of a cellular spore"/>
    <property type="evidence" value="ECO:0007669"/>
    <property type="project" value="UniProtKB-KW"/>
</dbReference>
<evidence type="ECO:0000256" key="3">
    <source>
        <dbReference type="ARBA" id="ARBA00022737"/>
    </source>
</evidence>
<gene>
    <name evidence="9" type="ORF">CN461_23295</name>
</gene>
<keyword evidence="4" id="KW-0749">Sporulation</keyword>
<dbReference type="Gene3D" id="2.10.270.10">
    <property type="entry name" value="Cholin Binding"/>
    <property type="match status" value="1"/>
</dbReference>
<dbReference type="Pfam" id="PF03945">
    <property type="entry name" value="Endotoxin_N"/>
    <property type="match status" value="1"/>
</dbReference>
<evidence type="ECO:0000313" key="10">
    <source>
        <dbReference type="Proteomes" id="UP000220502"/>
    </source>
</evidence>
<dbReference type="Gene3D" id="1.20.190.10">
    <property type="entry name" value="Pesticidal crystal protein, N-terminal domain"/>
    <property type="match status" value="1"/>
</dbReference>